<keyword evidence="2" id="KW-0812">Transmembrane</keyword>
<name>A0ABR9MNW9_9PROT</name>
<keyword evidence="2" id="KW-1133">Transmembrane helix</keyword>
<proteinExistence type="predicted"/>
<dbReference type="Proteomes" id="UP000599085">
    <property type="component" value="Unassembled WGS sequence"/>
</dbReference>
<feature type="transmembrane region" description="Helical" evidence="2">
    <location>
        <begin position="100"/>
        <end position="122"/>
    </location>
</feature>
<evidence type="ECO:0000256" key="1">
    <source>
        <dbReference type="SAM" id="MobiDB-lite"/>
    </source>
</evidence>
<evidence type="ECO:0000256" key="2">
    <source>
        <dbReference type="SAM" id="Phobius"/>
    </source>
</evidence>
<comment type="caution">
    <text evidence="3">The sequence shown here is derived from an EMBL/GenBank/DDBJ whole genome shotgun (WGS) entry which is preliminary data.</text>
</comment>
<protein>
    <submittedName>
        <fullName evidence="3">Uncharacterized protein</fullName>
    </submittedName>
</protein>
<feature type="region of interest" description="Disordered" evidence="1">
    <location>
        <begin position="1"/>
        <end position="40"/>
    </location>
</feature>
<dbReference type="EMBL" id="JADAQV010000001">
    <property type="protein sequence ID" value="MBE1723209.1"/>
    <property type="molecule type" value="Genomic_DNA"/>
</dbReference>
<gene>
    <name evidence="3" type="ORF">IGM82_02090</name>
</gene>
<reference evidence="3 4" key="1">
    <citation type="submission" date="2020-09" db="EMBL/GenBank/DDBJ databases">
        <title>Bombella mellium and Bombella favum sp. nov., two novel species isolated from honey of Apis mellifera.</title>
        <authorList>
            <person name="Hilgarth M."/>
            <person name="Redwitz J."/>
            <person name="Ehrmann M.A."/>
            <person name="Vogel R.F."/>
            <person name="Jakob F."/>
        </authorList>
    </citation>
    <scope>NUCLEOTIDE SEQUENCE [LARGE SCALE GENOMIC DNA]</scope>
    <source>
        <strain evidence="3 4">MRM1</strain>
    </source>
</reference>
<dbReference type="RefSeq" id="WP_192848146.1">
    <property type="nucleotide sequence ID" value="NZ_JADAQV010000001.1"/>
</dbReference>
<organism evidence="3 4">
    <name type="scientific">Bombella apis</name>
    <dbReference type="NCBI Taxonomy" id="1785988"/>
    <lineage>
        <taxon>Bacteria</taxon>
        <taxon>Pseudomonadati</taxon>
        <taxon>Pseudomonadota</taxon>
        <taxon>Alphaproteobacteria</taxon>
        <taxon>Acetobacterales</taxon>
        <taxon>Acetobacteraceae</taxon>
        <taxon>Bombella</taxon>
    </lineage>
</organism>
<evidence type="ECO:0000313" key="3">
    <source>
        <dbReference type="EMBL" id="MBE1723209.1"/>
    </source>
</evidence>
<keyword evidence="4" id="KW-1185">Reference proteome</keyword>
<evidence type="ECO:0000313" key="4">
    <source>
        <dbReference type="Proteomes" id="UP000599085"/>
    </source>
</evidence>
<accession>A0ABR9MNW9</accession>
<feature type="compositionally biased region" description="Basic and acidic residues" evidence="1">
    <location>
        <begin position="1"/>
        <end position="16"/>
    </location>
</feature>
<sequence>MSNDRSVLKIDEHPEFRPVGNNSSNTLPPGGGPPYNGDMERRVSNLEDKMENVQKTLSSILVTLAKIESCMATKEEIHAVEISLTEVKARVNSLPTLAKISTIAGIASLVVPLLLAVSMALLHHYTKLI</sequence>
<keyword evidence="2" id="KW-0472">Membrane</keyword>